<name>A0ABZ0RIC9_9BACT</name>
<keyword evidence="2" id="KW-1185">Reference proteome</keyword>
<reference evidence="1 2" key="1">
    <citation type="submission" date="2023-11" db="EMBL/GenBank/DDBJ databases">
        <title>Coraliomargarita sp. nov., isolated from marine algae.</title>
        <authorList>
            <person name="Lee J.K."/>
            <person name="Baek J.H."/>
            <person name="Kim J.M."/>
            <person name="Choi D.G."/>
            <person name="Jeon C.O."/>
        </authorList>
    </citation>
    <scope>NUCLEOTIDE SEQUENCE [LARGE SCALE GENOMIC DNA]</scope>
    <source>
        <strain evidence="1 2">J2-16</strain>
    </source>
</reference>
<protein>
    <recommendedName>
        <fullName evidence="3">HNH nuclease domain-containing protein</fullName>
    </recommendedName>
</protein>
<proteinExistence type="predicted"/>
<organism evidence="1 2">
    <name type="scientific">Coraliomargarita algicola</name>
    <dbReference type="NCBI Taxonomy" id="3092156"/>
    <lineage>
        <taxon>Bacteria</taxon>
        <taxon>Pseudomonadati</taxon>
        <taxon>Verrucomicrobiota</taxon>
        <taxon>Opitutia</taxon>
        <taxon>Puniceicoccales</taxon>
        <taxon>Coraliomargaritaceae</taxon>
        <taxon>Coraliomargarita</taxon>
    </lineage>
</organism>
<evidence type="ECO:0000313" key="1">
    <source>
        <dbReference type="EMBL" id="WPJ95131.1"/>
    </source>
</evidence>
<dbReference type="Proteomes" id="UP001324993">
    <property type="component" value="Chromosome"/>
</dbReference>
<evidence type="ECO:0008006" key="3">
    <source>
        <dbReference type="Google" id="ProtNLM"/>
    </source>
</evidence>
<accession>A0ABZ0RIC9</accession>
<gene>
    <name evidence="1" type="ORF">SH580_17035</name>
</gene>
<evidence type="ECO:0000313" key="2">
    <source>
        <dbReference type="Proteomes" id="UP001324993"/>
    </source>
</evidence>
<dbReference type="RefSeq" id="WP_319832024.1">
    <property type="nucleotide sequence ID" value="NZ_CP138858.1"/>
</dbReference>
<sequence>MLFDEVESRCPNPKCMTNGISELEIHHLDGDPSNNDNLNLLAICSNCHTRAEKGLIPTAELDLWKRMLTYGYHPRLVVAETNSTGKVISEVNFGQMAETINNTYESSKASKGSIILPGSIGSDPKRYNYLEYLIARLAKWRSAGKSYGQKRPGGVHPGVVRKQIQDKWGGLPKDLPLDNWESLVAELKDKIELTALGKNKIKKGQSNFHSYEAHGRK</sequence>
<dbReference type="EMBL" id="CP138858">
    <property type="protein sequence ID" value="WPJ95131.1"/>
    <property type="molecule type" value="Genomic_DNA"/>
</dbReference>